<feature type="region of interest" description="Disordered" evidence="2">
    <location>
        <begin position="209"/>
        <end position="251"/>
    </location>
</feature>
<feature type="compositionally biased region" description="Basic and acidic residues" evidence="2">
    <location>
        <begin position="223"/>
        <end position="242"/>
    </location>
</feature>
<protein>
    <submittedName>
        <fullName evidence="4">Lob domain-containing protein</fullName>
    </submittedName>
</protein>
<dbReference type="InterPro" id="IPR004883">
    <property type="entry name" value="LOB"/>
</dbReference>
<evidence type="ECO:0000259" key="3">
    <source>
        <dbReference type="PROSITE" id="PS50891"/>
    </source>
</evidence>
<evidence type="ECO:0000256" key="2">
    <source>
        <dbReference type="SAM" id="MobiDB-lite"/>
    </source>
</evidence>
<sequence length="251" mass="28515">MRANNNHNHNHNHGTQACAACKYQRRKCQPDCTLAPYFPPSHQTQFHNVHKLFGVSNILKIIRNLNTQFEKDEAMRSLIQEANNRAADPVGGSHRIVSCLEQQFAFFKSELDLVNNQLAICRAHVQQQMQINETRLHMMNMTVVPAGDDQQQYQEQQLLLVPYVGSDEDNLLNVQAASSSSSLHVQQNPPFLEMFDEPFLESIGEYRDRVKTEEEGEETGADEFLKEETKCVENAEGHDSKEVGLSSTLTD</sequence>
<dbReference type="EMBL" id="JABWDY010013222">
    <property type="protein sequence ID" value="KAF5198441.1"/>
    <property type="molecule type" value="Genomic_DNA"/>
</dbReference>
<evidence type="ECO:0000313" key="5">
    <source>
        <dbReference type="Proteomes" id="UP000554482"/>
    </source>
</evidence>
<dbReference type="Proteomes" id="UP000554482">
    <property type="component" value="Unassembled WGS sequence"/>
</dbReference>
<feature type="domain" description="LOB" evidence="3">
    <location>
        <begin position="16"/>
        <end position="118"/>
    </location>
</feature>
<dbReference type="Pfam" id="PF03195">
    <property type="entry name" value="LOB"/>
    <property type="match status" value="1"/>
</dbReference>
<evidence type="ECO:0000313" key="4">
    <source>
        <dbReference type="EMBL" id="KAF5198441.1"/>
    </source>
</evidence>
<keyword evidence="5" id="KW-1185">Reference proteome</keyword>
<accession>A0A7J6WM51</accession>
<gene>
    <name evidence="4" type="ORF">FRX31_011971</name>
</gene>
<dbReference type="PROSITE" id="PS51257">
    <property type="entry name" value="PROKAR_LIPOPROTEIN"/>
    <property type="match status" value="1"/>
</dbReference>
<proteinExistence type="inferred from homology"/>
<dbReference type="AlphaFoldDB" id="A0A7J6WM51"/>
<dbReference type="OrthoDB" id="1893065at2759"/>
<comment type="caution">
    <text evidence="4">The sequence shown here is derived from an EMBL/GenBank/DDBJ whole genome shotgun (WGS) entry which is preliminary data.</text>
</comment>
<reference evidence="4 5" key="1">
    <citation type="submission" date="2020-06" db="EMBL/GenBank/DDBJ databases">
        <title>Transcriptomic and genomic resources for Thalictrum thalictroides and T. hernandezii: Facilitating candidate gene discovery in an emerging model plant lineage.</title>
        <authorList>
            <person name="Arias T."/>
            <person name="Riano-Pachon D.M."/>
            <person name="Di Stilio V.S."/>
        </authorList>
    </citation>
    <scope>NUCLEOTIDE SEQUENCE [LARGE SCALE GENOMIC DNA]</scope>
    <source>
        <strain evidence="5">cv. WT478/WT964</strain>
        <tissue evidence="4">Leaves</tissue>
    </source>
</reference>
<comment type="similarity">
    <text evidence="1">Belongs to the LOB domain-containing protein family.</text>
</comment>
<dbReference type="PANTHER" id="PTHR31301">
    <property type="entry name" value="LOB DOMAIN-CONTAINING PROTEIN 4-RELATED"/>
    <property type="match status" value="1"/>
</dbReference>
<organism evidence="4 5">
    <name type="scientific">Thalictrum thalictroides</name>
    <name type="common">Rue-anemone</name>
    <name type="synonym">Anemone thalictroides</name>
    <dbReference type="NCBI Taxonomy" id="46969"/>
    <lineage>
        <taxon>Eukaryota</taxon>
        <taxon>Viridiplantae</taxon>
        <taxon>Streptophyta</taxon>
        <taxon>Embryophyta</taxon>
        <taxon>Tracheophyta</taxon>
        <taxon>Spermatophyta</taxon>
        <taxon>Magnoliopsida</taxon>
        <taxon>Ranunculales</taxon>
        <taxon>Ranunculaceae</taxon>
        <taxon>Thalictroideae</taxon>
        <taxon>Thalictrum</taxon>
    </lineage>
</organism>
<dbReference type="PANTHER" id="PTHR31301:SF186">
    <property type="entry name" value="OS09G0364100 PROTEIN"/>
    <property type="match status" value="1"/>
</dbReference>
<evidence type="ECO:0000256" key="1">
    <source>
        <dbReference type="ARBA" id="ARBA00005474"/>
    </source>
</evidence>
<name>A0A7J6WM51_THATH</name>
<dbReference type="PROSITE" id="PS50891">
    <property type="entry name" value="LOB"/>
    <property type="match status" value="1"/>
</dbReference>